<accession>A0A090D2C7</accession>
<dbReference type="InterPro" id="IPR011333">
    <property type="entry name" value="SKP1/BTB/POZ_sf"/>
</dbReference>
<dbReference type="Gene3D" id="3.30.710.10">
    <property type="entry name" value="Potassium Channel Kv1.1, Chain A"/>
    <property type="match status" value="1"/>
</dbReference>
<keyword evidence="3" id="KW-1185">Reference proteome</keyword>
<evidence type="ECO:0000259" key="1">
    <source>
        <dbReference type="PROSITE" id="PS50097"/>
    </source>
</evidence>
<dbReference type="PROSITE" id="PS50097">
    <property type="entry name" value="BTB"/>
    <property type="match status" value="1"/>
</dbReference>
<feature type="domain" description="BTB" evidence="1">
    <location>
        <begin position="98"/>
        <end position="183"/>
    </location>
</feature>
<reference evidence="2" key="1">
    <citation type="submission" date="2013-12" db="EMBL/GenBank/DDBJ databases">
        <authorList>
            <person name="Linke B."/>
        </authorList>
    </citation>
    <scope>NUCLEOTIDE SEQUENCE [LARGE SCALE GENOMIC DNA]</scope>
    <source>
        <strain evidence="2">CRIB-18</strain>
    </source>
</reference>
<gene>
    <name evidence="2" type="ORF">CSEC_1404</name>
</gene>
<dbReference type="Pfam" id="PF00651">
    <property type="entry name" value="BTB"/>
    <property type="match status" value="1"/>
</dbReference>
<dbReference type="SUPFAM" id="SSF54695">
    <property type="entry name" value="POZ domain"/>
    <property type="match status" value="1"/>
</dbReference>
<organism evidence="2 3">
    <name type="scientific">Candidatus Criblamydia sequanensis CRIB-18</name>
    <dbReference type="NCBI Taxonomy" id="1437425"/>
    <lineage>
        <taxon>Bacteria</taxon>
        <taxon>Pseudomonadati</taxon>
        <taxon>Chlamydiota</taxon>
        <taxon>Chlamydiia</taxon>
        <taxon>Parachlamydiales</taxon>
        <taxon>Candidatus Criblamydiaceae</taxon>
        <taxon>Candidatus Criblamydia</taxon>
    </lineage>
</organism>
<dbReference type="STRING" id="1437425.CSEC_1404"/>
<dbReference type="RefSeq" id="WP_041017784.1">
    <property type="nucleotide sequence ID" value="NZ_CCEJ010000007.1"/>
</dbReference>
<dbReference type="InterPro" id="IPR000210">
    <property type="entry name" value="BTB/POZ_dom"/>
</dbReference>
<reference evidence="2" key="2">
    <citation type="submission" date="2014-09" db="EMBL/GenBank/DDBJ databases">
        <title>Criblamydia sequanensis harbors a mega-plasmid encoding arsenite resistance.</title>
        <authorList>
            <person name="Bertelli C."/>
            <person name="Goesmann A."/>
            <person name="Greub G."/>
        </authorList>
    </citation>
    <scope>NUCLEOTIDE SEQUENCE [LARGE SCALE GENOMIC DNA]</scope>
    <source>
        <strain evidence="2">CRIB-18</strain>
    </source>
</reference>
<dbReference type="AlphaFoldDB" id="A0A090D2C7"/>
<dbReference type="EMBL" id="CCEJ010000007">
    <property type="protein sequence ID" value="CDR34223.1"/>
    <property type="molecule type" value="Genomic_DNA"/>
</dbReference>
<comment type="caution">
    <text evidence="2">The sequence shown here is derived from an EMBL/GenBank/DDBJ whole genome shotgun (WGS) entry which is preliminary data.</text>
</comment>
<dbReference type="Proteomes" id="UP000031552">
    <property type="component" value="Unassembled WGS sequence"/>
</dbReference>
<evidence type="ECO:0000313" key="2">
    <source>
        <dbReference type="EMBL" id="CDR34223.1"/>
    </source>
</evidence>
<protein>
    <recommendedName>
        <fullName evidence="1">BTB domain-containing protein</fullName>
    </recommendedName>
</protein>
<name>A0A090D2C7_9BACT</name>
<proteinExistence type="predicted"/>
<sequence>MQFTTKATPFFCIQNIFDLCKRDFKVGSSSRVSVLVKAISLQASTHFIETDPIVLTKLSNLIIKKWRKNLFEVDKTVLLNAIRQFQLYHVFLNGKPSETVIIHCKEGNIAFNKNLLCLYTDYFNNMFTTSMKEKEKNENQEHHVDFTKHYKQETLVLFKDWLYVGKCPCTHDFDSIESLIDFLKFSHLIGFEEGFKKSKQFLDRFILSTCFTSEKQYEIALNLLFEIIPIDPAFIDYFFHVYEGYIGMPLHHQLIPKTHYASIPIEKFYSLNSIFPELDPKPMPLSESLGKFKYEEGDWSVFDQKPSPGRACRWLRFVNEDKNSLLGVIEFCGRIDNGLHFILRPNQGVSIRQFPAIQKYLVENGLDEEPFDYGYAYVAEINKVRKIFELLKVNQMIPMDYLSFMQKIIDSEKANTFEKFIKSDPIEQELKEEFNTYYPPFELLKSLVRGLRIQKDSEIDYIVNLMFIDAESFSNIEYLFYNKHLSVSIREVLKLALEHVPNKKNWSINPYN</sequence>
<evidence type="ECO:0000313" key="3">
    <source>
        <dbReference type="Proteomes" id="UP000031552"/>
    </source>
</evidence>